<evidence type="ECO:0000313" key="2">
    <source>
        <dbReference type="Proteomes" id="UP001175226"/>
    </source>
</evidence>
<comment type="caution">
    <text evidence="1">The sequence shown here is derived from an EMBL/GenBank/DDBJ whole genome shotgun (WGS) entry which is preliminary data.</text>
</comment>
<proteinExistence type="predicted"/>
<keyword evidence="2" id="KW-1185">Reference proteome</keyword>
<reference evidence="1" key="1">
    <citation type="submission" date="2023-06" db="EMBL/GenBank/DDBJ databases">
        <authorList>
            <consortium name="Lawrence Berkeley National Laboratory"/>
            <person name="Ahrendt S."/>
            <person name="Sahu N."/>
            <person name="Indic B."/>
            <person name="Wong-Bajracharya J."/>
            <person name="Merenyi Z."/>
            <person name="Ke H.-M."/>
            <person name="Monk M."/>
            <person name="Kocsube S."/>
            <person name="Drula E."/>
            <person name="Lipzen A."/>
            <person name="Balint B."/>
            <person name="Henrissat B."/>
            <person name="Andreopoulos B."/>
            <person name="Martin F.M."/>
            <person name="Harder C.B."/>
            <person name="Rigling D."/>
            <person name="Ford K.L."/>
            <person name="Foster G.D."/>
            <person name="Pangilinan J."/>
            <person name="Papanicolaou A."/>
            <person name="Barry K."/>
            <person name="LaButti K."/>
            <person name="Viragh M."/>
            <person name="Koriabine M."/>
            <person name="Yan M."/>
            <person name="Riley R."/>
            <person name="Champramary S."/>
            <person name="Plett K.L."/>
            <person name="Tsai I.J."/>
            <person name="Slot J."/>
            <person name="Sipos G."/>
            <person name="Plett J."/>
            <person name="Nagy L.G."/>
            <person name="Grigoriev I.V."/>
        </authorList>
    </citation>
    <scope>NUCLEOTIDE SEQUENCE</scope>
    <source>
        <strain evidence="1">FPL87.14</strain>
    </source>
</reference>
<accession>A0AA39J2P4</accession>
<dbReference type="Proteomes" id="UP001175226">
    <property type="component" value="Unassembled WGS sequence"/>
</dbReference>
<gene>
    <name evidence="1" type="ORF">EV421DRAFT_1261378</name>
</gene>
<evidence type="ECO:0000313" key="1">
    <source>
        <dbReference type="EMBL" id="KAK0435022.1"/>
    </source>
</evidence>
<organism evidence="1 2">
    <name type="scientific">Armillaria borealis</name>
    <dbReference type="NCBI Taxonomy" id="47425"/>
    <lineage>
        <taxon>Eukaryota</taxon>
        <taxon>Fungi</taxon>
        <taxon>Dikarya</taxon>
        <taxon>Basidiomycota</taxon>
        <taxon>Agaricomycotina</taxon>
        <taxon>Agaricomycetes</taxon>
        <taxon>Agaricomycetidae</taxon>
        <taxon>Agaricales</taxon>
        <taxon>Marasmiineae</taxon>
        <taxon>Physalacriaceae</taxon>
        <taxon>Armillaria</taxon>
    </lineage>
</organism>
<protein>
    <submittedName>
        <fullName evidence="1">Uncharacterized protein</fullName>
    </submittedName>
</protein>
<name>A0AA39J2P4_9AGAR</name>
<dbReference type="PROSITE" id="PS51257">
    <property type="entry name" value="PROKAR_LIPOPROTEIN"/>
    <property type="match status" value="1"/>
</dbReference>
<sequence>MHRECGRGKIPASPRHIQLCSPLSQGCFVDVEISTLCTNITPVPIDGPFAPSNLRNCLAHDSLSLDKIKAIGRGGMPKSCIVPPHADNDPAIFAVHIALFLILAPFMSRRLLASKRWPYMYLEALIESALRAKTIADDGRLAVEIRWGFGQTFRRDPCVTSDFCQHRRQRSSMVLVKSVAI</sequence>
<dbReference type="EMBL" id="JAUEPT010000066">
    <property type="protein sequence ID" value="KAK0435022.1"/>
    <property type="molecule type" value="Genomic_DNA"/>
</dbReference>
<dbReference type="AlphaFoldDB" id="A0AA39J2P4"/>